<dbReference type="RefSeq" id="XP_003747653.1">
    <property type="nucleotide sequence ID" value="XM_003747605.1"/>
</dbReference>
<evidence type="ECO:0000256" key="5">
    <source>
        <dbReference type="ARBA" id="ARBA00015828"/>
    </source>
</evidence>
<comment type="function">
    <text evidence="13">The coatomer is a cytosolic protein complex that binds to dilysine motifs and reversibly associates with Golgi non-clathrin-coated vesicles, which further mediate biosynthetic protein transport from the ER, via the Golgi up to the trans Golgi network. The coatomer complex is required for budding from Golgi membranes, and is essential for the retrograde Golgi-to-ER transport of dilysine-tagged proteins.</text>
</comment>
<sequence>MPADPLFDVKNSFYIGNYQSCINEAQRMVPESVEQKKYLDVFLYRSYIALKKYNLVIGELDSYSGPDEVKSLRLLAEYLSAEPNTRGDVLRKLEKQLGSFSPENTTLPIVAATIYLHENDIDSALKVLYNCDTLEAMALSLQCYIQSDRLDLATNEMKRMVAKDEDASLTQLCSGWLYLAIGGDKLQEAFYIFTEMAEKNSKTPLLSVGLASVLIAQGKCEEADSVLAESLEKDPNHLETVINQVVVSQFLGKSPEVCTRLLSQLKNSNQSHPFVLDYQLKEQQFHSLCQSFAN</sequence>
<evidence type="ECO:0000256" key="12">
    <source>
        <dbReference type="ARBA" id="ARBA00023329"/>
    </source>
</evidence>
<keyword evidence="14" id="KW-1185">Reference proteome</keyword>
<dbReference type="GO" id="GO:0000139">
    <property type="term" value="C:Golgi membrane"/>
    <property type="evidence" value="ECO:0007669"/>
    <property type="project" value="UniProtKB-SubCell"/>
</dbReference>
<dbReference type="GeneID" id="100907395"/>
<evidence type="ECO:0000313" key="14">
    <source>
        <dbReference type="Proteomes" id="UP000694867"/>
    </source>
</evidence>
<dbReference type="GO" id="GO:0005198">
    <property type="term" value="F:structural molecule activity"/>
    <property type="evidence" value="ECO:0007669"/>
    <property type="project" value="UniProtKB-UniRule"/>
</dbReference>
<protein>
    <recommendedName>
        <fullName evidence="5 13">Coatomer subunit epsilon</fullName>
    </recommendedName>
</protein>
<evidence type="ECO:0000256" key="1">
    <source>
        <dbReference type="ARBA" id="ARBA00004255"/>
    </source>
</evidence>
<organism evidence="14 15">
    <name type="scientific">Galendromus occidentalis</name>
    <name type="common">western predatory mite</name>
    <dbReference type="NCBI Taxonomy" id="34638"/>
    <lineage>
        <taxon>Eukaryota</taxon>
        <taxon>Metazoa</taxon>
        <taxon>Ecdysozoa</taxon>
        <taxon>Arthropoda</taxon>
        <taxon>Chelicerata</taxon>
        <taxon>Arachnida</taxon>
        <taxon>Acari</taxon>
        <taxon>Parasitiformes</taxon>
        <taxon>Mesostigmata</taxon>
        <taxon>Gamasina</taxon>
        <taxon>Phytoseioidea</taxon>
        <taxon>Phytoseiidae</taxon>
        <taxon>Typhlodrominae</taxon>
        <taxon>Galendromus</taxon>
    </lineage>
</organism>
<dbReference type="PANTHER" id="PTHR10805:SF0">
    <property type="entry name" value="COATOMER SUBUNIT EPSILON"/>
    <property type="match status" value="1"/>
</dbReference>
<dbReference type="PANTHER" id="PTHR10805">
    <property type="entry name" value="COATOMER SUBUNIT EPSILON"/>
    <property type="match status" value="1"/>
</dbReference>
<evidence type="ECO:0000256" key="6">
    <source>
        <dbReference type="ARBA" id="ARBA00022448"/>
    </source>
</evidence>
<evidence type="ECO:0000256" key="3">
    <source>
        <dbReference type="ARBA" id="ARBA00008827"/>
    </source>
</evidence>
<reference evidence="15" key="1">
    <citation type="submission" date="2025-08" db="UniProtKB">
        <authorList>
            <consortium name="RefSeq"/>
        </authorList>
    </citation>
    <scope>IDENTIFICATION</scope>
</reference>
<evidence type="ECO:0000256" key="11">
    <source>
        <dbReference type="ARBA" id="ARBA00023136"/>
    </source>
</evidence>
<accession>A0AAJ6QYA2</accession>
<proteinExistence type="inferred from homology"/>
<keyword evidence="11 13" id="KW-0472">Membrane</keyword>
<dbReference type="GO" id="GO:0015031">
    <property type="term" value="P:protein transport"/>
    <property type="evidence" value="ECO:0007669"/>
    <property type="project" value="UniProtKB-UniRule"/>
</dbReference>
<dbReference type="GO" id="GO:0006891">
    <property type="term" value="P:intra-Golgi vesicle-mediated transport"/>
    <property type="evidence" value="ECO:0007669"/>
    <property type="project" value="TreeGrafter"/>
</dbReference>
<name>A0AAJ6QYA2_9ACAR</name>
<dbReference type="AlphaFoldDB" id="A0AAJ6QYA2"/>
<comment type="subunit">
    <text evidence="4">Oligomeric complex that consists of at least the alpha, beta, beta', gamma, delta, epsilon and zeta subunits.</text>
</comment>
<keyword evidence="7 13" id="KW-0963">Cytoplasm</keyword>
<dbReference type="GO" id="GO:0006890">
    <property type="term" value="P:retrograde vesicle-mediated transport, Golgi to endoplasmic reticulum"/>
    <property type="evidence" value="ECO:0007669"/>
    <property type="project" value="UniProtKB-UniRule"/>
</dbReference>
<gene>
    <name evidence="15" type="primary">LOC100907395</name>
</gene>
<evidence type="ECO:0000256" key="2">
    <source>
        <dbReference type="ARBA" id="ARBA00004347"/>
    </source>
</evidence>
<dbReference type="PIRSF" id="PIRSF016478">
    <property type="entry name" value="Coatomer_esu"/>
    <property type="match status" value="1"/>
</dbReference>
<comment type="similarity">
    <text evidence="3 13">Belongs to the COPE family.</text>
</comment>
<dbReference type="GO" id="GO:0006888">
    <property type="term" value="P:endoplasmic reticulum to Golgi vesicle-mediated transport"/>
    <property type="evidence" value="ECO:0007669"/>
    <property type="project" value="TreeGrafter"/>
</dbReference>
<dbReference type="GO" id="GO:0030126">
    <property type="term" value="C:COPI vesicle coat"/>
    <property type="evidence" value="ECO:0007669"/>
    <property type="project" value="TreeGrafter"/>
</dbReference>
<keyword evidence="9 13" id="KW-0653">Protein transport</keyword>
<dbReference type="SUPFAM" id="SSF48452">
    <property type="entry name" value="TPR-like"/>
    <property type="match status" value="1"/>
</dbReference>
<keyword evidence="10 13" id="KW-0333">Golgi apparatus</keyword>
<keyword evidence="12 13" id="KW-0968">Cytoplasmic vesicle</keyword>
<keyword evidence="8 13" id="KW-0931">ER-Golgi transport</keyword>
<evidence type="ECO:0000256" key="4">
    <source>
        <dbReference type="ARBA" id="ARBA00011775"/>
    </source>
</evidence>
<dbReference type="Proteomes" id="UP000694867">
    <property type="component" value="Unplaced"/>
</dbReference>
<dbReference type="Gene3D" id="1.25.40.10">
    <property type="entry name" value="Tetratricopeptide repeat domain"/>
    <property type="match status" value="1"/>
</dbReference>
<comment type="subcellular location">
    <subcellularLocation>
        <location evidence="2">Cytoplasmic vesicle</location>
        <location evidence="2">COPI-coated vesicle membrane</location>
        <topology evidence="2">Peripheral membrane protein</topology>
        <orientation evidence="2">Cytoplasmic side</orientation>
    </subcellularLocation>
    <subcellularLocation>
        <location evidence="1">Golgi apparatus membrane</location>
        <topology evidence="1">Peripheral membrane protein</topology>
        <orientation evidence="1">Cytoplasmic side</orientation>
    </subcellularLocation>
</comment>
<evidence type="ECO:0000256" key="8">
    <source>
        <dbReference type="ARBA" id="ARBA00022892"/>
    </source>
</evidence>
<evidence type="ECO:0000256" key="13">
    <source>
        <dbReference type="PIRNR" id="PIRNR016478"/>
    </source>
</evidence>
<dbReference type="Pfam" id="PF04733">
    <property type="entry name" value="Coatomer_E"/>
    <property type="match status" value="1"/>
</dbReference>
<dbReference type="InterPro" id="IPR011990">
    <property type="entry name" value="TPR-like_helical_dom_sf"/>
</dbReference>
<evidence type="ECO:0000256" key="9">
    <source>
        <dbReference type="ARBA" id="ARBA00022927"/>
    </source>
</evidence>
<evidence type="ECO:0000256" key="7">
    <source>
        <dbReference type="ARBA" id="ARBA00022490"/>
    </source>
</evidence>
<dbReference type="KEGG" id="goe:100907395"/>
<evidence type="ECO:0000313" key="15">
    <source>
        <dbReference type="RefSeq" id="XP_003747653.1"/>
    </source>
</evidence>
<dbReference type="InterPro" id="IPR006822">
    <property type="entry name" value="Coatomer_esu"/>
</dbReference>
<evidence type="ECO:0000256" key="10">
    <source>
        <dbReference type="ARBA" id="ARBA00023034"/>
    </source>
</evidence>
<keyword evidence="6 13" id="KW-0813">Transport</keyword>